<reference evidence="1 2" key="1">
    <citation type="journal article" date="2023" name="Sci. Data">
        <title>Genome assembly of the Korean intertidal mud-creeper Batillaria attramentaria.</title>
        <authorList>
            <person name="Patra A.K."/>
            <person name="Ho P.T."/>
            <person name="Jun S."/>
            <person name="Lee S.J."/>
            <person name="Kim Y."/>
            <person name="Won Y.J."/>
        </authorList>
    </citation>
    <scope>NUCLEOTIDE SEQUENCE [LARGE SCALE GENOMIC DNA]</scope>
    <source>
        <strain evidence="1">Wonlab-2016</strain>
    </source>
</reference>
<protein>
    <submittedName>
        <fullName evidence="1">Uncharacterized protein</fullName>
    </submittedName>
</protein>
<evidence type="ECO:0000313" key="2">
    <source>
        <dbReference type="Proteomes" id="UP001519460"/>
    </source>
</evidence>
<dbReference type="EMBL" id="JACVVK020000296">
    <property type="protein sequence ID" value="KAK7479757.1"/>
    <property type="molecule type" value="Genomic_DNA"/>
</dbReference>
<dbReference type="Proteomes" id="UP001519460">
    <property type="component" value="Unassembled WGS sequence"/>
</dbReference>
<dbReference type="AlphaFoldDB" id="A0ABD0JXM5"/>
<name>A0ABD0JXM5_9CAEN</name>
<evidence type="ECO:0000313" key="1">
    <source>
        <dbReference type="EMBL" id="KAK7479757.1"/>
    </source>
</evidence>
<gene>
    <name evidence="1" type="ORF">BaRGS_00029033</name>
</gene>
<sequence length="174" mass="20239">MHTVCFIGCSTCGELRNSAFRSLIFKGELWEKTVGPHKLKRKDCRARELNRFLKAINALLNEGEGIVCIHGANPYLLGLFDEQVDDKMHEMVMEYSFYHENFERHFEAGQDHVFFRVKRKIRPPITLDLNSKVSLNRGVADPSHTQMRCFSAQNFKCRRAFRRRCNGSHNTDVC</sequence>
<proteinExistence type="predicted"/>
<comment type="caution">
    <text evidence="1">The sequence shown here is derived from an EMBL/GenBank/DDBJ whole genome shotgun (WGS) entry which is preliminary data.</text>
</comment>
<keyword evidence="2" id="KW-1185">Reference proteome</keyword>
<organism evidence="1 2">
    <name type="scientific">Batillaria attramentaria</name>
    <dbReference type="NCBI Taxonomy" id="370345"/>
    <lineage>
        <taxon>Eukaryota</taxon>
        <taxon>Metazoa</taxon>
        <taxon>Spiralia</taxon>
        <taxon>Lophotrochozoa</taxon>
        <taxon>Mollusca</taxon>
        <taxon>Gastropoda</taxon>
        <taxon>Caenogastropoda</taxon>
        <taxon>Sorbeoconcha</taxon>
        <taxon>Cerithioidea</taxon>
        <taxon>Batillariidae</taxon>
        <taxon>Batillaria</taxon>
    </lineage>
</organism>
<accession>A0ABD0JXM5</accession>